<evidence type="ECO:0000313" key="2">
    <source>
        <dbReference type="Proteomes" id="UP001156919"/>
    </source>
</evidence>
<name>A0A976UAJ3_9CAUD</name>
<keyword evidence="2" id="KW-1185">Reference proteome</keyword>
<organism evidence="1 2">
    <name type="scientific">Nitrososphaeria virus YSH_462411</name>
    <dbReference type="NCBI Taxonomy" id="3071321"/>
    <lineage>
        <taxon>Viruses</taxon>
        <taxon>Duplodnaviria</taxon>
        <taxon>Heunggongvirae</taxon>
        <taxon>Uroviricota</taxon>
        <taxon>Caudoviricetes</taxon>
        <taxon>Juravirales</taxon>
        <taxon>Yangangviridae</taxon>
        <taxon>Nohelivirus</taxon>
        <taxon>Nohelivirus yangshanense</taxon>
    </lineage>
</organism>
<protein>
    <submittedName>
        <fullName evidence="1">Uncharacterized protein</fullName>
    </submittedName>
</protein>
<dbReference type="EMBL" id="ON649699">
    <property type="protein sequence ID" value="UVF62329.1"/>
    <property type="molecule type" value="Genomic_DNA"/>
</dbReference>
<proteinExistence type="predicted"/>
<reference evidence="1 2" key="1">
    <citation type="submission" date="2022-05" db="EMBL/GenBank/DDBJ databases">
        <title>Diverse viruses of marine archaea discovered using metagenomics.</title>
        <authorList>
            <person name="Zhou Y."/>
        </authorList>
    </citation>
    <scope>NUCLEOTIDE SEQUENCE [LARGE SCALE GENOMIC DNA]</scope>
    <source>
        <strain evidence="1">YSH_462411</strain>
    </source>
</reference>
<evidence type="ECO:0000313" key="1">
    <source>
        <dbReference type="EMBL" id="UVF62329.1"/>
    </source>
</evidence>
<dbReference type="Proteomes" id="UP001156919">
    <property type="component" value="Segment"/>
</dbReference>
<accession>A0A976UAJ3</accession>
<sequence>MNKEYIRSIRIQTLTKMALNGATLEQLRSHASHWASKKTVDEYLDEVTNRLNKIKK</sequence>